<dbReference type="Gene3D" id="3.30.200.20">
    <property type="entry name" value="Phosphorylase Kinase, domain 1"/>
    <property type="match status" value="1"/>
</dbReference>
<protein>
    <recommendedName>
        <fullName evidence="2">Protein kinase domain-containing protein</fullName>
    </recommendedName>
</protein>
<reference evidence="1" key="1">
    <citation type="submission" date="2014-06" db="EMBL/GenBank/DDBJ databases">
        <title>Key roles for freshwater Actinobacteria revealed by deep metagenomic sequencing.</title>
        <authorList>
            <person name="Ghai R."/>
            <person name="Mizuno C.M."/>
            <person name="Picazo A."/>
            <person name="Camacho A."/>
            <person name="Rodriguez-Valera F."/>
        </authorList>
    </citation>
    <scope>NUCLEOTIDE SEQUENCE</scope>
</reference>
<sequence>MRPSAGMNFGGRYELESRIAVGGMGEVWQATDTVIGR</sequence>
<dbReference type="AlphaFoldDB" id="A0A094S7E4"/>
<evidence type="ECO:0000313" key="1">
    <source>
        <dbReference type="EMBL" id="KGA13843.1"/>
    </source>
</evidence>
<feature type="non-terminal residue" evidence="1">
    <location>
        <position position="37"/>
    </location>
</feature>
<gene>
    <name evidence="1" type="ORF">GM51_18760</name>
</gene>
<organism evidence="1">
    <name type="scientific">freshwater metagenome</name>
    <dbReference type="NCBI Taxonomy" id="449393"/>
    <lineage>
        <taxon>unclassified sequences</taxon>
        <taxon>metagenomes</taxon>
        <taxon>ecological metagenomes</taxon>
    </lineage>
</organism>
<proteinExistence type="predicted"/>
<dbReference type="EMBL" id="JNSL01000170">
    <property type="protein sequence ID" value="KGA13843.1"/>
    <property type="molecule type" value="Genomic_DNA"/>
</dbReference>
<evidence type="ECO:0008006" key="2">
    <source>
        <dbReference type="Google" id="ProtNLM"/>
    </source>
</evidence>
<comment type="caution">
    <text evidence="1">The sequence shown here is derived from an EMBL/GenBank/DDBJ whole genome shotgun (WGS) entry which is preliminary data.</text>
</comment>
<accession>A0A094S7E4</accession>
<name>A0A094S7E4_9ZZZZ</name>